<evidence type="ECO:0000256" key="1">
    <source>
        <dbReference type="ARBA" id="ARBA00023015"/>
    </source>
</evidence>
<feature type="domain" description="HTH arsR-type" evidence="4">
    <location>
        <begin position="1"/>
        <end position="90"/>
    </location>
</feature>
<dbReference type="SUPFAM" id="SSF46785">
    <property type="entry name" value="Winged helix' DNA-binding domain"/>
    <property type="match status" value="1"/>
</dbReference>
<dbReference type="GO" id="GO:0003677">
    <property type="term" value="F:DNA binding"/>
    <property type="evidence" value="ECO:0007669"/>
    <property type="project" value="UniProtKB-KW"/>
</dbReference>
<dbReference type="InterPro" id="IPR011991">
    <property type="entry name" value="ArsR-like_HTH"/>
</dbReference>
<accession>A0A7T5URY2</accession>
<evidence type="ECO:0000256" key="2">
    <source>
        <dbReference type="ARBA" id="ARBA00023125"/>
    </source>
</evidence>
<dbReference type="PANTHER" id="PTHR43132:SF2">
    <property type="entry name" value="ARSENICAL RESISTANCE OPERON REPRESSOR ARSR-RELATED"/>
    <property type="match status" value="1"/>
</dbReference>
<dbReference type="InterPro" id="IPR001845">
    <property type="entry name" value="HTH_ArsR_DNA-bd_dom"/>
</dbReference>
<name>A0A7T5URY2_9BACT</name>
<dbReference type="EMBL" id="CP066690">
    <property type="protein sequence ID" value="QQG45078.1"/>
    <property type="molecule type" value="Genomic_DNA"/>
</dbReference>
<dbReference type="PANTHER" id="PTHR43132">
    <property type="entry name" value="ARSENICAL RESISTANCE OPERON REPRESSOR ARSR-RELATED"/>
    <property type="match status" value="1"/>
</dbReference>
<dbReference type="InterPro" id="IPR036390">
    <property type="entry name" value="WH_DNA-bd_sf"/>
</dbReference>
<dbReference type="AlphaFoldDB" id="A0A7T5URY2"/>
<keyword evidence="2" id="KW-0238">DNA-binding</keyword>
<evidence type="ECO:0000256" key="3">
    <source>
        <dbReference type="ARBA" id="ARBA00023163"/>
    </source>
</evidence>
<reference evidence="5 6" key="1">
    <citation type="submission" date="2020-07" db="EMBL/GenBank/DDBJ databases">
        <title>Huge and variable diversity of episymbiotic CPR bacteria and DPANN archaea in groundwater ecosystems.</title>
        <authorList>
            <person name="He C.Y."/>
            <person name="Keren R."/>
            <person name="Whittaker M."/>
            <person name="Farag I.F."/>
            <person name="Doudna J."/>
            <person name="Cate J.H.D."/>
            <person name="Banfield J.F."/>
        </authorList>
    </citation>
    <scope>NUCLEOTIDE SEQUENCE [LARGE SCALE GENOMIC DNA]</scope>
    <source>
        <strain evidence="5">NC_groundwater_541_Ag_S-0.1um_46_50</strain>
    </source>
</reference>
<dbReference type="InterPro" id="IPR051011">
    <property type="entry name" value="Metal_resp_trans_reg"/>
</dbReference>
<dbReference type="PROSITE" id="PS50987">
    <property type="entry name" value="HTH_ARSR_2"/>
    <property type="match status" value="1"/>
</dbReference>
<protein>
    <submittedName>
        <fullName evidence="5">Winged helix-turn-helix transcriptional regulator</fullName>
    </submittedName>
</protein>
<proteinExistence type="predicted"/>
<dbReference type="Gene3D" id="1.10.10.10">
    <property type="entry name" value="Winged helix-like DNA-binding domain superfamily/Winged helix DNA-binding domain"/>
    <property type="match status" value="1"/>
</dbReference>
<evidence type="ECO:0000259" key="4">
    <source>
        <dbReference type="PROSITE" id="PS50987"/>
    </source>
</evidence>
<keyword evidence="1" id="KW-0805">Transcription regulation</keyword>
<dbReference type="GO" id="GO:0003700">
    <property type="term" value="F:DNA-binding transcription factor activity"/>
    <property type="evidence" value="ECO:0007669"/>
    <property type="project" value="InterPro"/>
</dbReference>
<dbReference type="Proteomes" id="UP000595618">
    <property type="component" value="Chromosome"/>
</dbReference>
<organism evidence="5 6">
    <name type="scientific">Candidatus Sungiibacteriota bacterium</name>
    <dbReference type="NCBI Taxonomy" id="2750080"/>
    <lineage>
        <taxon>Bacteria</taxon>
        <taxon>Candidatus Sungiibacteriota</taxon>
    </lineage>
</organism>
<dbReference type="SMART" id="SM00418">
    <property type="entry name" value="HTH_ARSR"/>
    <property type="match status" value="1"/>
</dbReference>
<dbReference type="PRINTS" id="PR00778">
    <property type="entry name" value="HTHARSR"/>
</dbReference>
<dbReference type="Pfam" id="PF01022">
    <property type="entry name" value="HTH_5"/>
    <property type="match status" value="1"/>
</dbReference>
<dbReference type="InterPro" id="IPR036388">
    <property type="entry name" value="WH-like_DNA-bd_sf"/>
</dbReference>
<evidence type="ECO:0000313" key="5">
    <source>
        <dbReference type="EMBL" id="QQG45078.1"/>
    </source>
</evidence>
<gene>
    <name evidence="5" type="ORF">HYW89_03700</name>
</gene>
<keyword evidence="3" id="KW-0804">Transcription</keyword>
<evidence type="ECO:0000313" key="6">
    <source>
        <dbReference type="Proteomes" id="UP000595618"/>
    </source>
</evidence>
<dbReference type="CDD" id="cd00090">
    <property type="entry name" value="HTH_ARSR"/>
    <property type="match status" value="1"/>
</dbReference>
<dbReference type="NCBIfam" id="NF033788">
    <property type="entry name" value="HTH_metalloreg"/>
    <property type="match status" value="1"/>
</dbReference>
<sequence length="91" mass="10526">MKKFERILKGLANHRRLAILKFLHKTKEANVSEIAGVIGLSFKATSKHLNILANLDIVEKQQRSLEMFYRLARKFPPMAKNVITYISNSRE</sequence>